<comment type="caution">
    <text evidence="1">The sequence shown here is derived from an EMBL/GenBank/DDBJ whole genome shotgun (WGS) entry which is preliminary data.</text>
</comment>
<proteinExistence type="predicted"/>
<name>K6H1I2_9GAMM</name>
<protein>
    <submittedName>
        <fullName evidence="1">PF12228 family protein</fullName>
    </submittedName>
</protein>
<dbReference type="Proteomes" id="UP000010310">
    <property type="component" value="Unassembled WGS sequence"/>
</dbReference>
<dbReference type="PATRIC" id="fig|1208365.4.peg.840"/>
<dbReference type="EMBL" id="AMWX01000008">
    <property type="protein sequence ID" value="EKO36408.1"/>
    <property type="molecule type" value="Genomic_DNA"/>
</dbReference>
<keyword evidence="2" id="KW-1185">Reference proteome</keyword>
<evidence type="ECO:0000313" key="1">
    <source>
        <dbReference type="EMBL" id="EKO36408.1"/>
    </source>
</evidence>
<dbReference type="Gene3D" id="3.20.20.140">
    <property type="entry name" value="Metal-dependent hydrolases"/>
    <property type="match status" value="1"/>
</dbReference>
<dbReference type="Pfam" id="PF12228">
    <property type="entry name" value="DUF3604"/>
    <property type="match status" value="1"/>
</dbReference>
<dbReference type="AlphaFoldDB" id="K6H1I2"/>
<dbReference type="InterPro" id="IPR022028">
    <property type="entry name" value="DUF3604"/>
</dbReference>
<dbReference type="PROSITE" id="PS51257">
    <property type="entry name" value="PROKAR_LIPOPROTEIN"/>
    <property type="match status" value="1"/>
</dbReference>
<gene>
    <name evidence="1" type="ORF">B273_1260</name>
</gene>
<dbReference type="STRING" id="1208365.B273_1260"/>
<sequence length="658" mass="73556">MKIKNNLLVVLVLIVASCSDSNKSTNLEVSLHDKPLLQVEIQPRPLPNPNKNAYFGDLHVHTANSFDAYTFGTISTPADAYKYAQGYPILHPSGFLIQLSRPLDFYAVTDHGVFMGLMKEAADTTSEFSKYELAKPLHNLNESVNDGLFSLIKRAGLFRPFGQAVRKGLDDGTIDSSIIEEVSKSVWQQTIKAADEAYAPGTFTTFAAYEYTSSFDLYDKYLHRNVIFKDTKDLPAKIFTRADSQDPEELWDWMNLMRSKGVESLAIPHNSNISGGATFALIDYNGGPIDEEYTKKRAFNEPLVEITQVKGTSETHPLLSKNDEWAAFEVKTGMEEEKLISNLKGSYVRDAYLRGLSLAEKGLSNPYKFGLIGSSDTHVSGPSDSEEVFFSKVGILDATAELRGSIPFKRFYGTFLKALRPNILKEVDGKNYFAANDRVINFSASGLAGVWAEENTREAIYDAFRRKETFATSGPRMKVRFFAGYDLENSQLDDLTLIQDAYANSIPMGGTLNTESNKNPTFLVWAIADPMGAPLQRTQIIKGWLEDGEHKEKVYDVACSNGLSVDPSTNRCPDNEAWVDLSDCSISADSGSREMKVFWQDPEFQNGQNTFYYSRVLENPVCRWSTWDAVRVGEKPRSDLPATIQERAWSSPIWLKSS</sequence>
<reference evidence="1 2" key="1">
    <citation type="submission" date="2012-09" db="EMBL/GenBank/DDBJ databases">
        <authorList>
            <person name="Dupont C.L."/>
            <person name="Rusch D.B."/>
            <person name="Lombardo M.-J."/>
            <person name="Novotny M."/>
            <person name="Yee-Greenbaum J."/>
            <person name="Laskin R."/>
        </authorList>
    </citation>
    <scope>NUCLEOTIDE SEQUENCE [LARGE SCALE GENOMIC DNA]</scope>
    <source>
        <strain evidence="1">SAR86E</strain>
    </source>
</reference>
<organism evidence="1 2">
    <name type="scientific">SAR86 cluster bacterium SAR86E</name>
    <dbReference type="NCBI Taxonomy" id="1208365"/>
    <lineage>
        <taxon>Bacteria</taxon>
        <taxon>Pseudomonadati</taxon>
        <taxon>Pseudomonadota</taxon>
        <taxon>Gammaproteobacteria</taxon>
        <taxon>SAR86 cluster</taxon>
    </lineage>
</organism>
<accession>K6H1I2</accession>
<evidence type="ECO:0000313" key="2">
    <source>
        <dbReference type="Proteomes" id="UP000010310"/>
    </source>
</evidence>